<dbReference type="AlphaFoldDB" id="A0A179H8Z8"/>
<reference evidence="2 3" key="1">
    <citation type="submission" date="2016-01" db="EMBL/GenBank/DDBJ databases">
        <title>Biosynthesis of antibiotic leucinostatins and their inhibition on Phytophthora in bio-control Purpureocillium lilacinum.</title>
        <authorList>
            <person name="Wang G."/>
            <person name="Liu Z."/>
            <person name="Lin R."/>
            <person name="Li E."/>
            <person name="Mao Z."/>
            <person name="Ling J."/>
            <person name="Yin W."/>
            <person name="Xie B."/>
        </authorList>
    </citation>
    <scope>NUCLEOTIDE SEQUENCE [LARGE SCALE GENOMIC DNA]</scope>
    <source>
        <strain evidence="2">PLBJ-1</strain>
    </source>
</reference>
<gene>
    <name evidence="2" type="ORF">VFPBJ_00051</name>
</gene>
<dbReference type="EMBL" id="LSBH01000001">
    <property type="protein sequence ID" value="OAQ86011.1"/>
    <property type="molecule type" value="Genomic_DNA"/>
</dbReference>
<evidence type="ECO:0000313" key="2">
    <source>
        <dbReference type="EMBL" id="OAQ86011.1"/>
    </source>
</evidence>
<organism evidence="2 3">
    <name type="scientific">Purpureocillium lilacinum</name>
    <name type="common">Paecilomyces lilacinus</name>
    <dbReference type="NCBI Taxonomy" id="33203"/>
    <lineage>
        <taxon>Eukaryota</taxon>
        <taxon>Fungi</taxon>
        <taxon>Dikarya</taxon>
        <taxon>Ascomycota</taxon>
        <taxon>Pezizomycotina</taxon>
        <taxon>Sordariomycetes</taxon>
        <taxon>Hypocreomycetidae</taxon>
        <taxon>Hypocreales</taxon>
        <taxon>Ophiocordycipitaceae</taxon>
        <taxon>Purpureocillium</taxon>
    </lineage>
</organism>
<sequence>MVTMGPRTFPWTKEKLRIIQQLEHFIGDRGRAGSVGTGTAVGAAPRAGNGGPRAGRGFAGAPDGESAGGQVGAWCRCML</sequence>
<name>A0A179H8Z8_PURLI</name>
<proteinExistence type="predicted"/>
<evidence type="ECO:0000256" key="1">
    <source>
        <dbReference type="SAM" id="MobiDB-lite"/>
    </source>
</evidence>
<feature type="compositionally biased region" description="Low complexity" evidence="1">
    <location>
        <begin position="32"/>
        <end position="47"/>
    </location>
</feature>
<evidence type="ECO:0000313" key="3">
    <source>
        <dbReference type="Proteomes" id="UP000078240"/>
    </source>
</evidence>
<protein>
    <submittedName>
        <fullName evidence="2">Uncharacterized protein</fullName>
    </submittedName>
</protein>
<feature type="region of interest" description="Disordered" evidence="1">
    <location>
        <begin position="29"/>
        <end position="71"/>
    </location>
</feature>
<comment type="caution">
    <text evidence="2">The sequence shown here is derived from an EMBL/GenBank/DDBJ whole genome shotgun (WGS) entry which is preliminary data.</text>
</comment>
<accession>A0A179H8Z8</accession>
<dbReference type="Proteomes" id="UP000078240">
    <property type="component" value="Unassembled WGS sequence"/>
</dbReference>
<feature type="compositionally biased region" description="Gly residues" evidence="1">
    <location>
        <begin position="48"/>
        <end position="58"/>
    </location>
</feature>